<dbReference type="SUPFAM" id="SSF51905">
    <property type="entry name" value="FAD/NAD(P)-binding domain"/>
    <property type="match status" value="1"/>
</dbReference>
<protein>
    <submittedName>
        <fullName evidence="6">FMN-binding domain-containing protein</fullName>
    </submittedName>
</protein>
<organism evidence="6 7">
    <name type="scientific">Lactiplantibacillus fabifermentans DSM 21115</name>
    <dbReference type="NCBI Taxonomy" id="1413187"/>
    <lineage>
        <taxon>Bacteria</taxon>
        <taxon>Bacillati</taxon>
        <taxon>Bacillota</taxon>
        <taxon>Bacilli</taxon>
        <taxon>Lactobacillales</taxon>
        <taxon>Lactobacillaceae</taxon>
        <taxon>Lactiplantibacillus</taxon>
    </lineage>
</organism>
<dbReference type="Gene3D" id="3.90.700.10">
    <property type="entry name" value="Succinate dehydrogenase/fumarate reductase flavoprotein, catalytic domain"/>
    <property type="match status" value="1"/>
</dbReference>
<comment type="cofactor">
    <cofactor evidence="1">
        <name>FAD</name>
        <dbReference type="ChEBI" id="CHEBI:57692"/>
    </cofactor>
</comment>
<dbReference type="InterPro" id="IPR036188">
    <property type="entry name" value="FAD/NAD-bd_sf"/>
</dbReference>
<dbReference type="EMBL" id="AYGX02000070">
    <property type="protein sequence ID" value="KRO27680.1"/>
    <property type="molecule type" value="Genomic_DNA"/>
</dbReference>
<evidence type="ECO:0000256" key="1">
    <source>
        <dbReference type="ARBA" id="ARBA00001974"/>
    </source>
</evidence>
<proteinExistence type="predicted"/>
<dbReference type="Gene3D" id="3.50.50.60">
    <property type="entry name" value="FAD/NAD(P)-binding domain"/>
    <property type="match status" value="2"/>
</dbReference>
<name>A0A0R2NTA4_9LACO</name>
<feature type="domain" description="FAD-dependent oxidoreductase 2 FAD-binding" evidence="5">
    <location>
        <begin position="37"/>
        <end position="497"/>
    </location>
</feature>
<evidence type="ECO:0000256" key="4">
    <source>
        <dbReference type="ARBA" id="ARBA00023002"/>
    </source>
</evidence>
<evidence type="ECO:0000313" key="7">
    <source>
        <dbReference type="Proteomes" id="UP000050920"/>
    </source>
</evidence>
<comment type="caution">
    <text evidence="6">The sequence shown here is derived from an EMBL/GenBank/DDBJ whole genome shotgun (WGS) entry which is preliminary data.</text>
</comment>
<keyword evidence="3" id="KW-0274">FAD</keyword>
<dbReference type="Proteomes" id="UP000050920">
    <property type="component" value="Unassembled WGS sequence"/>
</dbReference>
<evidence type="ECO:0000313" key="6">
    <source>
        <dbReference type="EMBL" id="KRO27680.1"/>
    </source>
</evidence>
<evidence type="ECO:0000256" key="2">
    <source>
        <dbReference type="ARBA" id="ARBA00022630"/>
    </source>
</evidence>
<dbReference type="AlphaFoldDB" id="A0A0R2NTA4"/>
<dbReference type="SUPFAM" id="SSF56425">
    <property type="entry name" value="Succinate dehydrogenase/fumarate reductase flavoprotein, catalytic domain"/>
    <property type="match status" value="1"/>
</dbReference>
<keyword evidence="4" id="KW-0560">Oxidoreductase</keyword>
<keyword evidence="7" id="KW-1185">Reference proteome</keyword>
<dbReference type="InterPro" id="IPR027477">
    <property type="entry name" value="Succ_DH/fumarate_Rdtase_cat_sf"/>
</dbReference>
<reference evidence="6 7" key="1">
    <citation type="journal article" date="2015" name="Genome Announc.">
        <title>Expanding the biotechnology potential of lactobacilli through comparative genomics of 213 strains and associated genera.</title>
        <authorList>
            <person name="Sun Z."/>
            <person name="Harris H.M."/>
            <person name="McCann A."/>
            <person name="Guo C."/>
            <person name="Argimon S."/>
            <person name="Zhang W."/>
            <person name="Yang X."/>
            <person name="Jeffery I.B."/>
            <person name="Cooney J.C."/>
            <person name="Kagawa T.F."/>
            <person name="Liu W."/>
            <person name="Song Y."/>
            <person name="Salvetti E."/>
            <person name="Wrobel A."/>
            <person name="Rasinkangas P."/>
            <person name="Parkhill J."/>
            <person name="Rea M.C."/>
            <person name="O'Sullivan O."/>
            <person name="Ritari J."/>
            <person name="Douillard F.P."/>
            <person name="Paul Ross R."/>
            <person name="Yang R."/>
            <person name="Briner A.E."/>
            <person name="Felis G.E."/>
            <person name="de Vos W.M."/>
            <person name="Barrangou R."/>
            <person name="Klaenhammer T.R."/>
            <person name="Caufield P.W."/>
            <person name="Cui Y."/>
            <person name="Zhang H."/>
            <person name="O'Toole P.W."/>
        </authorList>
    </citation>
    <scope>NUCLEOTIDE SEQUENCE [LARGE SCALE GENOMIC DNA]</scope>
    <source>
        <strain evidence="6 7">DSM 21115</strain>
    </source>
</reference>
<sequence>MIYLIKCSQIGGLIMSNQWNVDHFDFDGTVSATVTTDVLVVGAGNAGMMAAAAAAEKHAQVMVIEKEATINLLRLGLGAVGTNAQKRAGLTINKYDLVEYLAAFAQHNVDEGLLYHWANHSAEAVNWVEDNILKPHGAHLRSEPDAMVTSSAYEGFPTENDPTIDDQTFASYGDWFQEKVTDMGVDLKFNTALVELVKTDDVVTGAIVKDLTTGAYLQVNASKGVILCTGGYSANKDLLKAWNPLALKKNVYNDSPRNNGAGITSALNVGAIKDEEPAECIFDRGLVPVGTKTDDMFVQTATYQDWLWLGSHPLLKVNLRGQRFANESVPYQFIVNAASKQPGYLYAMIWDANYGEYAKQFHTLGCARVGFPGYMASAEKLEADTQQYVDKGLVVKADTIEELAEKLQLPVDALKTTVARNNELVKDNIDQDFGKEAYRLTPVEQKPYYGCILGGRILCTSDGLRVNKQMAVINEKYEPIKHLYAAGNDSGGFFFGSYPDRVPGLAASHAQTFGRLAGQQAAAN</sequence>
<dbReference type="GO" id="GO:0008202">
    <property type="term" value="P:steroid metabolic process"/>
    <property type="evidence" value="ECO:0007669"/>
    <property type="project" value="UniProtKB-ARBA"/>
</dbReference>
<gene>
    <name evidence="6" type="ORF">DY78_GL002929</name>
</gene>
<evidence type="ECO:0000256" key="3">
    <source>
        <dbReference type="ARBA" id="ARBA00022827"/>
    </source>
</evidence>
<dbReference type="InterPro" id="IPR050315">
    <property type="entry name" value="FAD-oxidoreductase_2"/>
</dbReference>
<dbReference type="PANTHER" id="PTHR43400">
    <property type="entry name" value="FUMARATE REDUCTASE"/>
    <property type="match status" value="1"/>
</dbReference>
<dbReference type="Pfam" id="PF00890">
    <property type="entry name" value="FAD_binding_2"/>
    <property type="match status" value="1"/>
</dbReference>
<evidence type="ECO:0000259" key="5">
    <source>
        <dbReference type="Pfam" id="PF00890"/>
    </source>
</evidence>
<accession>A0A0R2NTA4</accession>
<dbReference type="PANTHER" id="PTHR43400:SF10">
    <property type="entry name" value="3-OXOSTEROID 1-DEHYDROGENASE"/>
    <property type="match status" value="1"/>
</dbReference>
<dbReference type="InterPro" id="IPR003953">
    <property type="entry name" value="FAD-dep_OxRdtase_2_FAD-bd"/>
</dbReference>
<keyword evidence="2" id="KW-0285">Flavoprotein</keyword>
<dbReference type="GO" id="GO:0033765">
    <property type="term" value="F:steroid dehydrogenase activity, acting on the CH-CH group of donors"/>
    <property type="evidence" value="ECO:0007669"/>
    <property type="project" value="UniProtKB-ARBA"/>
</dbReference>